<dbReference type="AlphaFoldDB" id="A0A6I4NPE2"/>
<dbReference type="EMBL" id="WSTB01000012">
    <property type="protein sequence ID" value="MWB96258.1"/>
    <property type="molecule type" value="Genomic_DNA"/>
</dbReference>
<accession>A0A6I4NPE2</accession>
<sequence length="56" mass="6606">MKTQNTSQKVTKTQLMHLLEVSYPTARKEYQTILDSLALKRKYLMISDLIEYKILS</sequence>
<comment type="caution">
    <text evidence="1">The sequence shown here is derived from an EMBL/GenBank/DDBJ whole genome shotgun (WGS) entry which is preliminary data.</text>
</comment>
<dbReference type="Proteomes" id="UP000471501">
    <property type="component" value="Unassembled WGS sequence"/>
</dbReference>
<organism evidence="1 2">
    <name type="scientific">Flavobacterium hydrocarbonoxydans</name>
    <dbReference type="NCBI Taxonomy" id="2683249"/>
    <lineage>
        <taxon>Bacteria</taxon>
        <taxon>Pseudomonadati</taxon>
        <taxon>Bacteroidota</taxon>
        <taxon>Flavobacteriia</taxon>
        <taxon>Flavobacteriales</taxon>
        <taxon>Flavobacteriaceae</taxon>
        <taxon>Flavobacterium</taxon>
    </lineage>
</organism>
<evidence type="ECO:0000313" key="1">
    <source>
        <dbReference type="EMBL" id="MWB96258.1"/>
    </source>
</evidence>
<proteinExistence type="predicted"/>
<dbReference type="RefSeq" id="WP_158283862.1">
    <property type="nucleotide sequence ID" value="NZ_WSTB01000012.1"/>
</dbReference>
<name>A0A6I4NPE2_9FLAO</name>
<gene>
    <name evidence="1" type="ORF">GON26_17990</name>
</gene>
<keyword evidence="2" id="KW-1185">Reference proteome</keyword>
<reference evidence="1 2" key="1">
    <citation type="submission" date="2019-12" db="EMBL/GenBank/DDBJ databases">
        <authorList>
            <person name="Kim Y.S."/>
        </authorList>
    </citation>
    <scope>NUCLEOTIDE SEQUENCE [LARGE SCALE GENOMIC DNA]</scope>
    <source>
        <strain evidence="1 2">GA093</strain>
    </source>
</reference>
<evidence type="ECO:0000313" key="2">
    <source>
        <dbReference type="Proteomes" id="UP000471501"/>
    </source>
</evidence>
<protein>
    <submittedName>
        <fullName evidence="1">Uncharacterized protein</fullName>
    </submittedName>
</protein>